<sequence>MEKRQIEKSASAHSFIILRESSMLKKLLLAVVALVASIGMAIAAVNINTATEAELDSLPGVGPTKAKAIVDYRKANGNFKSIDDIKNVKGIGDKTFDDLKGQIAVSGATTVPAAAPAKADAKVSKGEGKASSSAAKSEKKESAKASSAATSSAAKSEAKSSSAKSEKAEKADKASKKADEKPAK</sequence>
<feature type="compositionally biased region" description="Basic and acidic residues" evidence="1">
    <location>
        <begin position="164"/>
        <end position="184"/>
    </location>
</feature>
<evidence type="ECO:0000256" key="1">
    <source>
        <dbReference type="SAM" id="MobiDB-lite"/>
    </source>
</evidence>
<dbReference type="Pfam" id="PF12836">
    <property type="entry name" value="HHH_3"/>
    <property type="match status" value="1"/>
</dbReference>
<feature type="region of interest" description="Disordered" evidence="1">
    <location>
        <begin position="116"/>
        <end position="184"/>
    </location>
</feature>
<proteinExistence type="predicted"/>
<keyword evidence="4" id="KW-1185">Reference proteome</keyword>
<dbReference type="InterPro" id="IPR003583">
    <property type="entry name" value="Hlx-hairpin-Hlx_DNA-bd_motif"/>
</dbReference>
<dbReference type="InterPro" id="IPR004509">
    <property type="entry name" value="Competence_ComEA_HhH"/>
</dbReference>
<evidence type="ECO:0000313" key="4">
    <source>
        <dbReference type="Proteomes" id="UP001331561"/>
    </source>
</evidence>
<dbReference type="RefSeq" id="WP_327600942.1">
    <property type="nucleotide sequence ID" value="NZ_JAYXHS010000004.1"/>
</dbReference>
<dbReference type="PANTHER" id="PTHR21180:SF32">
    <property type="entry name" value="ENDONUCLEASE_EXONUCLEASE_PHOSPHATASE FAMILY DOMAIN-CONTAINING PROTEIN 1"/>
    <property type="match status" value="1"/>
</dbReference>
<dbReference type="SMART" id="SM00278">
    <property type="entry name" value="HhH1"/>
    <property type="match status" value="2"/>
</dbReference>
<evidence type="ECO:0000313" key="3">
    <source>
        <dbReference type="EMBL" id="MEC5387970.1"/>
    </source>
</evidence>
<dbReference type="Proteomes" id="UP001331561">
    <property type="component" value="Unassembled WGS sequence"/>
</dbReference>
<dbReference type="SUPFAM" id="SSF47781">
    <property type="entry name" value="RuvA domain 2-like"/>
    <property type="match status" value="1"/>
</dbReference>
<evidence type="ECO:0000259" key="2">
    <source>
        <dbReference type="SMART" id="SM00278"/>
    </source>
</evidence>
<organism evidence="3 4">
    <name type="scientific">Uliginosibacterium silvisoli</name>
    <dbReference type="NCBI Taxonomy" id="3114758"/>
    <lineage>
        <taxon>Bacteria</taxon>
        <taxon>Pseudomonadati</taxon>
        <taxon>Pseudomonadota</taxon>
        <taxon>Betaproteobacteria</taxon>
        <taxon>Rhodocyclales</taxon>
        <taxon>Zoogloeaceae</taxon>
        <taxon>Uliginosibacterium</taxon>
    </lineage>
</organism>
<name>A0ABU6K8D6_9RHOO</name>
<dbReference type="InterPro" id="IPR051675">
    <property type="entry name" value="Endo/Exo/Phosphatase_dom_1"/>
</dbReference>
<gene>
    <name evidence="3" type="ORF">VVD49_19710</name>
</gene>
<feature type="compositionally biased region" description="Basic and acidic residues" evidence="1">
    <location>
        <begin position="119"/>
        <end position="128"/>
    </location>
</feature>
<feature type="compositionally biased region" description="Low complexity" evidence="1">
    <location>
        <begin position="144"/>
        <end position="163"/>
    </location>
</feature>
<accession>A0ABU6K8D6</accession>
<reference evidence="3 4" key="1">
    <citation type="submission" date="2024-01" db="EMBL/GenBank/DDBJ databases">
        <title>Uliginosibacterium soil sp. nov.</title>
        <authorList>
            <person name="Lv Y."/>
        </authorList>
    </citation>
    <scope>NUCLEOTIDE SEQUENCE [LARGE SCALE GENOMIC DNA]</scope>
    <source>
        <strain evidence="3 4">H3</strain>
    </source>
</reference>
<dbReference type="NCBIfam" id="TIGR00426">
    <property type="entry name" value="competence protein ComEA helix-hairpin-helix repeat region"/>
    <property type="match status" value="1"/>
</dbReference>
<dbReference type="InterPro" id="IPR010994">
    <property type="entry name" value="RuvA_2-like"/>
</dbReference>
<feature type="domain" description="Helix-hairpin-helix DNA-binding motif class 1" evidence="2">
    <location>
        <begin position="53"/>
        <end position="72"/>
    </location>
</feature>
<comment type="caution">
    <text evidence="3">The sequence shown here is derived from an EMBL/GenBank/DDBJ whole genome shotgun (WGS) entry which is preliminary data.</text>
</comment>
<protein>
    <submittedName>
        <fullName evidence="3">Helix-hairpin-helix domain-containing protein</fullName>
    </submittedName>
</protein>
<feature type="domain" description="Helix-hairpin-helix DNA-binding motif class 1" evidence="2">
    <location>
        <begin position="83"/>
        <end position="102"/>
    </location>
</feature>
<dbReference type="PANTHER" id="PTHR21180">
    <property type="entry name" value="ENDONUCLEASE/EXONUCLEASE/PHOSPHATASE FAMILY DOMAIN-CONTAINING PROTEIN 1"/>
    <property type="match status" value="1"/>
</dbReference>
<dbReference type="Gene3D" id="1.10.150.280">
    <property type="entry name" value="AF1531-like domain"/>
    <property type="match status" value="1"/>
</dbReference>
<dbReference type="EMBL" id="JAYXHS010000004">
    <property type="protein sequence ID" value="MEC5387970.1"/>
    <property type="molecule type" value="Genomic_DNA"/>
</dbReference>